<sequence>MKIHLKKKSTKWTGLDFRHEDLDLASDFVTRLSSCYRYILENNEEDLVSLDKELNFLDSFIFMMDVRHKISLKISTK</sequence>
<accession>A0ABV5GN17</accession>
<dbReference type="Proteomes" id="UP001589607">
    <property type="component" value="Unassembled WGS sequence"/>
</dbReference>
<evidence type="ECO:0000313" key="3">
    <source>
        <dbReference type="Proteomes" id="UP001589607"/>
    </source>
</evidence>
<dbReference type="EMBL" id="JBHMEY010000017">
    <property type="protein sequence ID" value="MFB9096361.1"/>
    <property type="molecule type" value="Genomic_DNA"/>
</dbReference>
<protein>
    <submittedName>
        <fullName evidence="2">Histidine kinase</fullName>
    </submittedName>
</protein>
<evidence type="ECO:0000313" key="2">
    <source>
        <dbReference type="EMBL" id="MFB9096361.1"/>
    </source>
</evidence>
<dbReference type="RefSeq" id="WP_379677663.1">
    <property type="nucleotide sequence ID" value="NZ_JBHMEY010000017.1"/>
</dbReference>
<keyword evidence="2" id="KW-0418">Kinase</keyword>
<reference evidence="2 3" key="1">
    <citation type="submission" date="2024-09" db="EMBL/GenBank/DDBJ databases">
        <authorList>
            <person name="Sun Q."/>
            <person name="Mori K."/>
        </authorList>
    </citation>
    <scope>NUCLEOTIDE SEQUENCE [LARGE SCALE GENOMIC DNA]</scope>
    <source>
        <strain evidence="2 3">CECT 7955</strain>
    </source>
</reference>
<evidence type="ECO:0000259" key="1">
    <source>
        <dbReference type="Pfam" id="PF06580"/>
    </source>
</evidence>
<name>A0ABV5GN17_9FLAO</name>
<keyword evidence="2" id="KW-0808">Transferase</keyword>
<feature type="domain" description="Signal transduction histidine kinase internal region" evidence="1">
    <location>
        <begin position="20"/>
        <end position="69"/>
    </location>
</feature>
<dbReference type="Pfam" id="PF06580">
    <property type="entry name" value="His_kinase"/>
    <property type="match status" value="1"/>
</dbReference>
<organism evidence="2 3">
    <name type="scientific">Flavobacterium jumunjinense</name>
    <dbReference type="NCBI Taxonomy" id="998845"/>
    <lineage>
        <taxon>Bacteria</taxon>
        <taxon>Pseudomonadati</taxon>
        <taxon>Bacteroidota</taxon>
        <taxon>Flavobacteriia</taxon>
        <taxon>Flavobacteriales</taxon>
        <taxon>Flavobacteriaceae</taxon>
        <taxon>Flavobacterium</taxon>
    </lineage>
</organism>
<keyword evidence="3" id="KW-1185">Reference proteome</keyword>
<gene>
    <name evidence="2" type="ORF">ACFFVF_07545</name>
</gene>
<dbReference type="GO" id="GO:0016301">
    <property type="term" value="F:kinase activity"/>
    <property type="evidence" value="ECO:0007669"/>
    <property type="project" value="UniProtKB-KW"/>
</dbReference>
<dbReference type="InterPro" id="IPR010559">
    <property type="entry name" value="Sig_transdc_His_kin_internal"/>
</dbReference>
<proteinExistence type="predicted"/>
<comment type="caution">
    <text evidence="2">The sequence shown here is derived from an EMBL/GenBank/DDBJ whole genome shotgun (WGS) entry which is preliminary data.</text>
</comment>